<evidence type="ECO:0000256" key="1">
    <source>
        <dbReference type="ARBA" id="ARBA00004448"/>
    </source>
</evidence>
<dbReference type="CTD" id="4536"/>
<gene>
    <name evidence="20" type="primary">ND2</name>
</gene>
<evidence type="ECO:0000256" key="8">
    <source>
        <dbReference type="ARBA" id="ARBA00022792"/>
    </source>
</evidence>
<dbReference type="Pfam" id="PF00361">
    <property type="entry name" value="Proton_antipo_M"/>
    <property type="match status" value="1"/>
</dbReference>
<dbReference type="EMBL" id="KM233636">
    <property type="protein sequence ID" value="AIM58708.1"/>
    <property type="molecule type" value="Genomic_DNA"/>
</dbReference>
<comment type="subcellular location">
    <subcellularLocation>
        <location evidence="1">Mitochondrion inner membrane</location>
        <topology evidence="1">Multi-pass membrane protein</topology>
    </subcellularLocation>
</comment>
<evidence type="ECO:0000256" key="5">
    <source>
        <dbReference type="ARBA" id="ARBA00022448"/>
    </source>
</evidence>
<keyword evidence="5" id="KW-0813">Transport</keyword>
<feature type="domain" description="NADH:quinone oxidoreductase/Mrp antiporter transmembrane" evidence="19">
    <location>
        <begin position="28"/>
        <end position="266"/>
    </location>
</feature>
<dbReference type="GO" id="GO:0005743">
    <property type="term" value="C:mitochondrial inner membrane"/>
    <property type="evidence" value="ECO:0007669"/>
    <property type="project" value="UniProtKB-SubCell"/>
</dbReference>
<feature type="transmembrane region" description="Helical" evidence="18">
    <location>
        <begin position="12"/>
        <end position="36"/>
    </location>
</feature>
<sequence>MNFYNAVNPIMLMSMFLVLFGTLVSVFSSSWLGVWLGMEINLLNFMVLMNPDGVFVVEPAAKYFVIQCVGSNFILMGFLLSGVYANMFSNVLLVIGLMLKSGVCPFHAWLPSVVSSSNWFPALWILTWQKLAPFVFMGWFISNSIVAFSVGSLALVGGIGGLNQQSIRGLLAYSSFVHSSWMILALMKSFWIFILYWVVYCFSVGMVFLSAASYGKLYLKSKGRLIWASFGVFMLMGLPPFLGFACKILVFLSIDSYMIFMCVVGSLISMKYYLTLSYSFILGSQVFNHWSINKSMAMSIFSILMLNFIGFMVMSVFLFV</sequence>
<evidence type="ECO:0000256" key="17">
    <source>
        <dbReference type="ARBA" id="ARBA00049551"/>
    </source>
</evidence>
<evidence type="ECO:0000256" key="13">
    <source>
        <dbReference type="ARBA" id="ARBA00023075"/>
    </source>
</evidence>
<keyword evidence="7 18" id="KW-0812">Transmembrane</keyword>
<accession>A0A0U1XA06</accession>
<keyword evidence="14 20" id="KW-0496">Mitochondrion</keyword>
<feature type="transmembrane region" description="Helical" evidence="18">
    <location>
        <begin position="64"/>
        <end position="84"/>
    </location>
</feature>
<protein>
    <recommendedName>
        <fullName evidence="4">NADH-ubiquinone oxidoreductase chain 2</fullName>
        <ecNumber evidence="3">7.1.1.2</ecNumber>
    </recommendedName>
    <alternativeName>
        <fullName evidence="16">NADH dehydrogenase subunit 2</fullName>
    </alternativeName>
</protein>
<feature type="transmembrane region" description="Helical" evidence="18">
    <location>
        <begin position="226"/>
        <end position="250"/>
    </location>
</feature>
<feature type="transmembrane region" description="Helical" evidence="18">
    <location>
        <begin position="131"/>
        <end position="158"/>
    </location>
</feature>
<comment type="catalytic activity">
    <reaction evidence="17">
        <text>a ubiquinone + NADH + 5 H(+)(in) = a ubiquinol + NAD(+) + 4 H(+)(out)</text>
        <dbReference type="Rhea" id="RHEA:29091"/>
        <dbReference type="Rhea" id="RHEA-COMP:9565"/>
        <dbReference type="Rhea" id="RHEA-COMP:9566"/>
        <dbReference type="ChEBI" id="CHEBI:15378"/>
        <dbReference type="ChEBI" id="CHEBI:16389"/>
        <dbReference type="ChEBI" id="CHEBI:17976"/>
        <dbReference type="ChEBI" id="CHEBI:57540"/>
        <dbReference type="ChEBI" id="CHEBI:57945"/>
        <dbReference type="EC" id="7.1.1.2"/>
    </reaction>
</comment>
<feature type="transmembrane region" description="Helical" evidence="18">
    <location>
        <begin position="193"/>
        <end position="214"/>
    </location>
</feature>
<keyword evidence="8" id="KW-0999">Mitochondrion inner membrane</keyword>
<dbReference type="PANTHER" id="PTHR46552">
    <property type="entry name" value="NADH-UBIQUINONE OXIDOREDUCTASE CHAIN 2"/>
    <property type="match status" value="1"/>
</dbReference>
<keyword evidence="12" id="KW-0520">NAD</keyword>
<geneLocation type="mitochondrion" evidence="20"/>
<evidence type="ECO:0000256" key="4">
    <source>
        <dbReference type="ARBA" id="ARBA00021008"/>
    </source>
</evidence>
<keyword evidence="13" id="KW-0830">Ubiquinone</keyword>
<evidence type="ECO:0000256" key="9">
    <source>
        <dbReference type="ARBA" id="ARBA00022967"/>
    </source>
</evidence>
<evidence type="ECO:0000256" key="14">
    <source>
        <dbReference type="ARBA" id="ARBA00023128"/>
    </source>
</evidence>
<dbReference type="GO" id="GO:0006120">
    <property type="term" value="P:mitochondrial electron transport, NADH to ubiquinone"/>
    <property type="evidence" value="ECO:0007669"/>
    <property type="project" value="TreeGrafter"/>
</dbReference>
<dbReference type="InterPro" id="IPR050175">
    <property type="entry name" value="Complex_I_Subunit_2"/>
</dbReference>
<keyword evidence="11 18" id="KW-1133">Transmembrane helix</keyword>
<evidence type="ECO:0000259" key="19">
    <source>
        <dbReference type="Pfam" id="PF00361"/>
    </source>
</evidence>
<keyword evidence="15 18" id="KW-0472">Membrane</keyword>
<evidence type="ECO:0000256" key="12">
    <source>
        <dbReference type="ARBA" id="ARBA00023027"/>
    </source>
</evidence>
<evidence type="ECO:0000256" key="18">
    <source>
        <dbReference type="SAM" id="Phobius"/>
    </source>
</evidence>
<evidence type="ECO:0000256" key="3">
    <source>
        <dbReference type="ARBA" id="ARBA00012944"/>
    </source>
</evidence>
<feature type="transmembrane region" description="Helical" evidence="18">
    <location>
        <begin position="91"/>
        <end position="111"/>
    </location>
</feature>
<evidence type="ECO:0000256" key="15">
    <source>
        <dbReference type="ARBA" id="ARBA00023136"/>
    </source>
</evidence>
<proteinExistence type="inferred from homology"/>
<dbReference type="GeneID" id="20357283"/>
<evidence type="ECO:0000256" key="10">
    <source>
        <dbReference type="ARBA" id="ARBA00022982"/>
    </source>
</evidence>
<reference evidence="20" key="1">
    <citation type="journal article" date="2014" name="Mitochondrial DNA">
        <title>The F type mitochondrial genome of the scorched mussel: Brachidontes exustus, (Mytiloida, Mytilidae).</title>
        <authorList>
            <person name="Bennett K.F."/>
            <person name="Bailey A.W."/>
            <person name="Brambert D.J."/>
            <person name="Ferhati E.W."/>
            <person name="Karson C.A."/>
            <person name="Nafasat U."/>
            <person name="Wadleigh J.K."/>
            <person name="Wright A.H."/>
        </authorList>
    </citation>
    <scope>NUCLEOTIDE SEQUENCE</scope>
    <source>
        <tissue evidence="20">Muscle</tissue>
    </source>
</reference>
<dbReference type="EC" id="7.1.1.2" evidence="3"/>
<evidence type="ECO:0000256" key="16">
    <source>
        <dbReference type="ARBA" id="ARBA00031028"/>
    </source>
</evidence>
<dbReference type="InterPro" id="IPR001750">
    <property type="entry name" value="ND/Mrp_TM"/>
</dbReference>
<evidence type="ECO:0000256" key="7">
    <source>
        <dbReference type="ARBA" id="ARBA00022692"/>
    </source>
</evidence>
<keyword evidence="10" id="KW-0249">Electron transport</keyword>
<evidence type="ECO:0000256" key="2">
    <source>
        <dbReference type="ARBA" id="ARBA00007012"/>
    </source>
</evidence>
<dbReference type="AlphaFoldDB" id="A0A0U1XA06"/>
<name>A0A0U1XA06_BRAEX</name>
<evidence type="ECO:0000256" key="11">
    <source>
        <dbReference type="ARBA" id="ARBA00022989"/>
    </source>
</evidence>
<dbReference type="GO" id="GO:0008137">
    <property type="term" value="F:NADH dehydrogenase (ubiquinone) activity"/>
    <property type="evidence" value="ECO:0007669"/>
    <property type="project" value="UniProtKB-EC"/>
</dbReference>
<evidence type="ECO:0000256" key="6">
    <source>
        <dbReference type="ARBA" id="ARBA00022660"/>
    </source>
</evidence>
<keyword evidence="6" id="KW-0679">Respiratory chain</keyword>
<organism evidence="20">
    <name type="scientific">Brachidontes exustus</name>
    <name type="common">Scorched mussel</name>
    <name type="synonym">Mytilus exustus</name>
    <dbReference type="NCBI Taxonomy" id="40254"/>
    <lineage>
        <taxon>Eukaryota</taxon>
        <taxon>Metazoa</taxon>
        <taxon>Spiralia</taxon>
        <taxon>Lophotrochozoa</taxon>
        <taxon>Mollusca</taxon>
        <taxon>Bivalvia</taxon>
        <taxon>Autobranchia</taxon>
        <taxon>Pteriomorphia</taxon>
        <taxon>Mytilida</taxon>
        <taxon>Mytiloidea</taxon>
        <taxon>Mytilidae</taxon>
        <taxon>Brachidontinae</taxon>
        <taxon>Brachidontes</taxon>
    </lineage>
</organism>
<keyword evidence="9" id="KW-1278">Translocase</keyword>
<feature type="transmembrane region" description="Helical" evidence="18">
    <location>
        <begin position="295"/>
        <end position="319"/>
    </location>
</feature>
<dbReference type="RefSeq" id="YP_009058839.1">
    <property type="nucleotide sequence ID" value="NC_024882.1"/>
</dbReference>
<feature type="transmembrane region" description="Helical" evidence="18">
    <location>
        <begin position="256"/>
        <end position="274"/>
    </location>
</feature>
<comment type="similarity">
    <text evidence="2">Belongs to the complex I subunit 2 family.</text>
</comment>
<dbReference type="PANTHER" id="PTHR46552:SF1">
    <property type="entry name" value="NADH-UBIQUINONE OXIDOREDUCTASE CHAIN 2"/>
    <property type="match status" value="1"/>
</dbReference>
<evidence type="ECO:0000313" key="20">
    <source>
        <dbReference type="EMBL" id="AIM58708.1"/>
    </source>
</evidence>